<dbReference type="AlphaFoldDB" id="A0A0E9W896"/>
<name>A0A0E9W896_ANGAN</name>
<accession>A0A0E9W896</accession>
<sequence length="31" mass="3456">MCSILPTTELIGGVLITVNYFHLVSFYITPL</sequence>
<dbReference type="EMBL" id="GBXM01022864">
    <property type="protein sequence ID" value="JAH85713.1"/>
    <property type="molecule type" value="Transcribed_RNA"/>
</dbReference>
<reference evidence="1" key="2">
    <citation type="journal article" date="2015" name="Fish Shellfish Immunol.">
        <title>Early steps in the European eel (Anguilla anguilla)-Vibrio vulnificus interaction in the gills: Role of the RtxA13 toxin.</title>
        <authorList>
            <person name="Callol A."/>
            <person name="Pajuelo D."/>
            <person name="Ebbesson L."/>
            <person name="Teles M."/>
            <person name="MacKenzie S."/>
            <person name="Amaro C."/>
        </authorList>
    </citation>
    <scope>NUCLEOTIDE SEQUENCE</scope>
</reference>
<protein>
    <submittedName>
        <fullName evidence="1">Uncharacterized protein</fullName>
    </submittedName>
</protein>
<reference evidence="1" key="1">
    <citation type="submission" date="2014-11" db="EMBL/GenBank/DDBJ databases">
        <authorList>
            <person name="Amaro Gonzalez C."/>
        </authorList>
    </citation>
    <scope>NUCLEOTIDE SEQUENCE</scope>
</reference>
<organism evidence="1">
    <name type="scientific">Anguilla anguilla</name>
    <name type="common">European freshwater eel</name>
    <name type="synonym">Muraena anguilla</name>
    <dbReference type="NCBI Taxonomy" id="7936"/>
    <lineage>
        <taxon>Eukaryota</taxon>
        <taxon>Metazoa</taxon>
        <taxon>Chordata</taxon>
        <taxon>Craniata</taxon>
        <taxon>Vertebrata</taxon>
        <taxon>Euteleostomi</taxon>
        <taxon>Actinopterygii</taxon>
        <taxon>Neopterygii</taxon>
        <taxon>Teleostei</taxon>
        <taxon>Anguilliformes</taxon>
        <taxon>Anguillidae</taxon>
        <taxon>Anguilla</taxon>
    </lineage>
</organism>
<evidence type="ECO:0000313" key="1">
    <source>
        <dbReference type="EMBL" id="JAH85713.1"/>
    </source>
</evidence>
<proteinExistence type="predicted"/>